<evidence type="ECO:0000313" key="4">
    <source>
        <dbReference type="Proteomes" id="UP000246991"/>
    </source>
</evidence>
<evidence type="ECO:0000259" key="2">
    <source>
        <dbReference type="PROSITE" id="PS50132"/>
    </source>
</evidence>
<gene>
    <name evidence="3" type="ORF">C7212DRAFT_350185</name>
</gene>
<dbReference type="Gene3D" id="1.10.167.10">
    <property type="entry name" value="Regulator of G-protein Signalling 4, domain 2"/>
    <property type="match status" value="1"/>
</dbReference>
<reference evidence="3 4" key="1">
    <citation type="submission" date="2018-03" db="EMBL/GenBank/DDBJ databases">
        <title>Genomes of Pezizomycetes fungi and the evolution of truffles.</title>
        <authorList>
            <person name="Murat C."/>
            <person name="Payen T."/>
            <person name="Noel B."/>
            <person name="Kuo A."/>
            <person name="Martin F.M."/>
        </authorList>
    </citation>
    <scope>NUCLEOTIDE SEQUENCE [LARGE SCALE GENOMIC DNA]</scope>
    <source>
        <strain evidence="3">091103-1</strain>
    </source>
</reference>
<dbReference type="InterPro" id="IPR044926">
    <property type="entry name" value="RGS_subdomain_2"/>
</dbReference>
<dbReference type="PROSITE" id="PS50132">
    <property type="entry name" value="RGS"/>
    <property type="match status" value="1"/>
</dbReference>
<organism evidence="3 4">
    <name type="scientific">Tuber magnatum</name>
    <name type="common">white Piedmont truffle</name>
    <dbReference type="NCBI Taxonomy" id="42249"/>
    <lineage>
        <taxon>Eukaryota</taxon>
        <taxon>Fungi</taxon>
        <taxon>Dikarya</taxon>
        <taxon>Ascomycota</taxon>
        <taxon>Pezizomycotina</taxon>
        <taxon>Pezizomycetes</taxon>
        <taxon>Pezizales</taxon>
        <taxon>Tuberaceae</taxon>
        <taxon>Tuber</taxon>
    </lineage>
</organism>
<accession>A0A317SX38</accession>
<dbReference type="SMART" id="SM00315">
    <property type="entry name" value="RGS"/>
    <property type="match status" value="1"/>
</dbReference>
<dbReference type="Proteomes" id="UP000246991">
    <property type="component" value="Unassembled WGS sequence"/>
</dbReference>
<proteinExistence type="predicted"/>
<dbReference type="OrthoDB" id="10266999at2759"/>
<dbReference type="EMBL" id="PYWC01000011">
    <property type="protein sequence ID" value="PWW78929.1"/>
    <property type="molecule type" value="Genomic_DNA"/>
</dbReference>
<feature type="compositionally biased region" description="Polar residues" evidence="1">
    <location>
        <begin position="20"/>
        <end position="29"/>
    </location>
</feature>
<dbReference type="Pfam" id="PF00615">
    <property type="entry name" value="RGS"/>
    <property type="match status" value="1"/>
</dbReference>
<dbReference type="CDD" id="cd07440">
    <property type="entry name" value="RGS"/>
    <property type="match status" value="1"/>
</dbReference>
<name>A0A317SX38_9PEZI</name>
<feature type="region of interest" description="Disordered" evidence="1">
    <location>
        <begin position="1"/>
        <end position="48"/>
    </location>
</feature>
<evidence type="ECO:0000256" key="1">
    <source>
        <dbReference type="SAM" id="MobiDB-lite"/>
    </source>
</evidence>
<dbReference type="InterPro" id="IPR016137">
    <property type="entry name" value="RGS"/>
</dbReference>
<sequence>MASRRSRRPPSLNLSLSSRETSPTNRTTPSPEPDTDDEGMSNEYSNNRPLSVAYPSGPYCVKRPSLSEVLSNTAGAPFTLTAFMAFLSQNHCLETLEFTMDANRYRKYFNAYVASEENKSAAAEKGREYVRMLWRKILDAYIVPNGPREVNLPCTVRNHILNLPSSRTPPPPESLDSAVNIVYELMQESVLMPFISDCQQQAACAGHYPWGEAAQSDENLCMRGSLDERFLRRRSKRDSSPPPLLDFVSNSYSSGSTRQQRAASPFSASLGWHRNSAGMGPGSWSSGSGDSLMMMVEDSGTSSPGSYANPMTPPTTPPTCESMLPTSATSSPKHKTTVDRAAKGWKNMTDLRNLGKQFGWNKKKGPQIWGENHAFTLLGEVGSRNRRRLYGLLT</sequence>
<feature type="region of interest" description="Disordered" evidence="1">
    <location>
        <begin position="299"/>
        <end position="337"/>
    </location>
</feature>
<feature type="region of interest" description="Disordered" evidence="1">
    <location>
        <begin position="233"/>
        <end position="268"/>
    </location>
</feature>
<dbReference type="SUPFAM" id="SSF48097">
    <property type="entry name" value="Regulator of G-protein signaling, RGS"/>
    <property type="match status" value="1"/>
</dbReference>
<dbReference type="PANTHER" id="PTHR10845">
    <property type="entry name" value="REGULATOR OF G PROTEIN SIGNALING"/>
    <property type="match status" value="1"/>
</dbReference>
<feature type="compositionally biased region" description="Low complexity" evidence="1">
    <location>
        <begin position="9"/>
        <end position="19"/>
    </location>
</feature>
<feature type="compositionally biased region" description="Polar residues" evidence="1">
    <location>
        <begin position="248"/>
        <end position="262"/>
    </location>
</feature>
<dbReference type="PANTHER" id="PTHR10845:SF267">
    <property type="entry name" value="REGULATOR OF G PROTEIN SIGNALING DOMAIN PROTEIN (AFU_ORTHOLOGUE AFUA_6G06860)"/>
    <property type="match status" value="1"/>
</dbReference>
<dbReference type="InterPro" id="IPR036305">
    <property type="entry name" value="RGS_sf"/>
</dbReference>
<dbReference type="AlphaFoldDB" id="A0A317SX38"/>
<protein>
    <submittedName>
        <fullName evidence="3">Regulator of G protein signaling superfamily</fullName>
    </submittedName>
</protein>
<feature type="domain" description="RGS" evidence="2">
    <location>
        <begin position="83"/>
        <end position="197"/>
    </location>
</feature>
<evidence type="ECO:0000313" key="3">
    <source>
        <dbReference type="EMBL" id="PWW78929.1"/>
    </source>
</evidence>
<keyword evidence="4" id="KW-1185">Reference proteome</keyword>
<comment type="caution">
    <text evidence="3">The sequence shown here is derived from an EMBL/GenBank/DDBJ whole genome shotgun (WGS) entry which is preliminary data.</text>
</comment>